<dbReference type="GO" id="GO:0006355">
    <property type="term" value="P:regulation of DNA-templated transcription"/>
    <property type="evidence" value="ECO:0007669"/>
    <property type="project" value="InterPro"/>
</dbReference>
<dbReference type="Proteomes" id="UP000036356">
    <property type="component" value="Unassembled WGS sequence"/>
</dbReference>
<evidence type="ECO:0000256" key="9">
    <source>
        <dbReference type="PROSITE-ProRule" id="PRU01091"/>
    </source>
</evidence>
<dbReference type="GO" id="GO:0032993">
    <property type="term" value="C:protein-DNA complex"/>
    <property type="evidence" value="ECO:0007669"/>
    <property type="project" value="TreeGrafter"/>
</dbReference>
<feature type="domain" description="Response regulatory" evidence="10">
    <location>
        <begin position="7"/>
        <end position="120"/>
    </location>
</feature>
<evidence type="ECO:0000256" key="8">
    <source>
        <dbReference type="PROSITE-ProRule" id="PRU00169"/>
    </source>
</evidence>
<dbReference type="CDD" id="cd00383">
    <property type="entry name" value="trans_reg_C"/>
    <property type="match status" value="1"/>
</dbReference>
<dbReference type="GO" id="GO:0005829">
    <property type="term" value="C:cytosol"/>
    <property type="evidence" value="ECO:0007669"/>
    <property type="project" value="TreeGrafter"/>
</dbReference>
<evidence type="ECO:0000313" key="12">
    <source>
        <dbReference type="EMBL" id="KLU66078.1"/>
    </source>
</evidence>
<dbReference type="Pfam" id="PF00486">
    <property type="entry name" value="Trans_reg_C"/>
    <property type="match status" value="1"/>
</dbReference>
<keyword evidence="6" id="KW-0804">Transcription</keyword>
<dbReference type="FunFam" id="1.10.10.10:FF:000005">
    <property type="entry name" value="Two-component system response regulator"/>
    <property type="match status" value="1"/>
</dbReference>
<dbReference type="PANTHER" id="PTHR48111">
    <property type="entry name" value="REGULATOR OF RPOS"/>
    <property type="match status" value="1"/>
</dbReference>
<dbReference type="STRING" id="476652.DEAC_c21170"/>
<dbReference type="GO" id="GO:0000976">
    <property type="term" value="F:transcription cis-regulatory region binding"/>
    <property type="evidence" value="ECO:0007669"/>
    <property type="project" value="TreeGrafter"/>
</dbReference>
<dbReference type="InterPro" id="IPR036388">
    <property type="entry name" value="WH-like_DNA-bd_sf"/>
</dbReference>
<keyword evidence="4" id="KW-0805">Transcription regulation</keyword>
<evidence type="ECO:0000259" key="10">
    <source>
        <dbReference type="PROSITE" id="PS50110"/>
    </source>
</evidence>
<evidence type="ECO:0000313" key="13">
    <source>
        <dbReference type="Proteomes" id="UP000036356"/>
    </source>
</evidence>
<dbReference type="FunFam" id="3.40.50.2300:FF:000001">
    <property type="entry name" value="DNA-binding response regulator PhoB"/>
    <property type="match status" value="1"/>
</dbReference>
<dbReference type="InterPro" id="IPR001789">
    <property type="entry name" value="Sig_transdc_resp-reg_receiver"/>
</dbReference>
<dbReference type="PATRIC" id="fig|476652.3.peg.2191"/>
<dbReference type="Pfam" id="PF00072">
    <property type="entry name" value="Response_reg"/>
    <property type="match status" value="1"/>
</dbReference>
<keyword evidence="5 9" id="KW-0238">DNA-binding</keyword>
<dbReference type="InterPro" id="IPR011006">
    <property type="entry name" value="CheY-like_superfamily"/>
</dbReference>
<protein>
    <recommendedName>
        <fullName evidence="1">Stage 0 sporulation protein A homolog</fullName>
    </recommendedName>
</protein>
<sequence length="231" mass="26655">MPETTLNILLVEDDRAIAKVIALELEHHGHRVGLAADGRTGLDMALTQEWDVILLDLMLPFLNGYEICKQIRARKDTPILLLTAKDEVQDKVFGLDLGADDYLTKPFAMDELMARIRAVLRRKNPPVKKNSGQLTFRELELDTQAYQVYFQGEEISLTKKEFELLAMFLEHPNRVLSREHILENVWGFDYYGESNAVDVYVRFLRGKIDERFGVHYFHTVRGVGYVLRAED</sequence>
<comment type="function">
    <text evidence="7">May play the central regulatory role in sporulation. It may be an element of the effector pathway responsible for the activation of sporulation genes in response to nutritional stress. Spo0A may act in concert with spo0H (a sigma factor) to control the expression of some genes that are critical to the sporulation process.</text>
</comment>
<dbReference type="AlphaFoldDB" id="A0A0J1FSY8"/>
<dbReference type="SUPFAM" id="SSF46894">
    <property type="entry name" value="C-terminal effector domain of the bipartite response regulators"/>
    <property type="match status" value="1"/>
</dbReference>
<evidence type="ECO:0000256" key="5">
    <source>
        <dbReference type="ARBA" id="ARBA00023125"/>
    </source>
</evidence>
<organism evidence="12 13">
    <name type="scientific">Desulfosporosinus acididurans</name>
    <dbReference type="NCBI Taxonomy" id="476652"/>
    <lineage>
        <taxon>Bacteria</taxon>
        <taxon>Bacillati</taxon>
        <taxon>Bacillota</taxon>
        <taxon>Clostridia</taxon>
        <taxon>Eubacteriales</taxon>
        <taxon>Desulfitobacteriaceae</taxon>
        <taxon>Desulfosporosinus</taxon>
    </lineage>
</organism>
<feature type="DNA-binding region" description="OmpR/PhoB-type" evidence="9">
    <location>
        <begin position="131"/>
        <end position="229"/>
    </location>
</feature>
<evidence type="ECO:0000256" key="4">
    <source>
        <dbReference type="ARBA" id="ARBA00023015"/>
    </source>
</evidence>
<evidence type="ECO:0000256" key="1">
    <source>
        <dbReference type="ARBA" id="ARBA00018672"/>
    </source>
</evidence>
<dbReference type="Gene3D" id="3.40.50.2300">
    <property type="match status" value="1"/>
</dbReference>
<dbReference type="Gene3D" id="1.10.10.10">
    <property type="entry name" value="Winged helix-like DNA-binding domain superfamily/Winged helix DNA-binding domain"/>
    <property type="match status" value="1"/>
</dbReference>
<evidence type="ECO:0000256" key="6">
    <source>
        <dbReference type="ARBA" id="ARBA00023163"/>
    </source>
</evidence>
<dbReference type="EMBL" id="LDZY01000006">
    <property type="protein sequence ID" value="KLU66078.1"/>
    <property type="molecule type" value="Genomic_DNA"/>
</dbReference>
<reference evidence="12 13" key="1">
    <citation type="submission" date="2015-06" db="EMBL/GenBank/DDBJ databases">
        <title>Draft genome of the moderately acidophilic sulfate reducer Candidatus Desulfosporosinus acididurans strain M1.</title>
        <authorList>
            <person name="Poehlein A."/>
            <person name="Petzsch P."/>
            <person name="Johnson B.D."/>
            <person name="Schloemann M."/>
            <person name="Daniel R."/>
            <person name="Muehling M."/>
        </authorList>
    </citation>
    <scope>NUCLEOTIDE SEQUENCE [LARGE SCALE GENOMIC DNA]</scope>
    <source>
        <strain evidence="12 13">M1</strain>
    </source>
</reference>
<dbReference type="InterPro" id="IPR001867">
    <property type="entry name" value="OmpR/PhoB-type_DNA-bd"/>
</dbReference>
<accession>A0A0J1FSY8</accession>
<keyword evidence="2 8" id="KW-0597">Phosphoprotein</keyword>
<feature type="modified residue" description="4-aspartylphosphate" evidence="8">
    <location>
        <position position="56"/>
    </location>
</feature>
<gene>
    <name evidence="12" type="primary">mprA_3</name>
    <name evidence="12" type="ORF">DEAC_c21170</name>
</gene>
<dbReference type="Gene3D" id="6.10.250.690">
    <property type="match status" value="1"/>
</dbReference>
<dbReference type="PANTHER" id="PTHR48111:SF22">
    <property type="entry name" value="REGULATOR OF RPOS"/>
    <property type="match status" value="1"/>
</dbReference>
<evidence type="ECO:0000256" key="2">
    <source>
        <dbReference type="ARBA" id="ARBA00022553"/>
    </source>
</evidence>
<keyword evidence="13" id="KW-1185">Reference proteome</keyword>
<comment type="caution">
    <text evidence="12">The sequence shown here is derived from an EMBL/GenBank/DDBJ whole genome shotgun (WGS) entry which is preliminary data.</text>
</comment>
<dbReference type="PROSITE" id="PS51755">
    <property type="entry name" value="OMPR_PHOB"/>
    <property type="match status" value="1"/>
</dbReference>
<dbReference type="SMART" id="SM00448">
    <property type="entry name" value="REC"/>
    <property type="match status" value="1"/>
</dbReference>
<dbReference type="RefSeq" id="WP_047809963.1">
    <property type="nucleotide sequence ID" value="NZ_LDZY01000006.1"/>
</dbReference>
<evidence type="ECO:0000259" key="11">
    <source>
        <dbReference type="PROSITE" id="PS51755"/>
    </source>
</evidence>
<feature type="domain" description="OmpR/PhoB-type" evidence="11">
    <location>
        <begin position="131"/>
        <end position="229"/>
    </location>
</feature>
<dbReference type="InterPro" id="IPR039420">
    <property type="entry name" value="WalR-like"/>
</dbReference>
<evidence type="ECO:0000256" key="3">
    <source>
        <dbReference type="ARBA" id="ARBA00023012"/>
    </source>
</evidence>
<dbReference type="PROSITE" id="PS50110">
    <property type="entry name" value="RESPONSE_REGULATORY"/>
    <property type="match status" value="1"/>
</dbReference>
<proteinExistence type="predicted"/>
<keyword evidence="3" id="KW-0902">Two-component regulatory system</keyword>
<dbReference type="InterPro" id="IPR016032">
    <property type="entry name" value="Sig_transdc_resp-reg_C-effctor"/>
</dbReference>
<name>A0A0J1FSY8_9FIRM</name>
<dbReference type="SMART" id="SM00862">
    <property type="entry name" value="Trans_reg_C"/>
    <property type="match status" value="1"/>
</dbReference>
<dbReference type="SUPFAM" id="SSF52172">
    <property type="entry name" value="CheY-like"/>
    <property type="match status" value="1"/>
</dbReference>
<dbReference type="GO" id="GO:0000156">
    <property type="term" value="F:phosphorelay response regulator activity"/>
    <property type="evidence" value="ECO:0007669"/>
    <property type="project" value="TreeGrafter"/>
</dbReference>
<evidence type="ECO:0000256" key="7">
    <source>
        <dbReference type="ARBA" id="ARBA00024867"/>
    </source>
</evidence>